<gene>
    <name evidence="3" type="ORF">E4U43_007304</name>
</gene>
<accession>A0A9P7SY72</accession>
<keyword evidence="1" id="KW-0175">Coiled coil</keyword>
<keyword evidence="4" id="KW-1185">Reference proteome</keyword>
<feature type="compositionally biased region" description="Polar residues" evidence="2">
    <location>
        <begin position="191"/>
        <end position="208"/>
    </location>
</feature>
<evidence type="ECO:0000256" key="2">
    <source>
        <dbReference type="SAM" id="MobiDB-lite"/>
    </source>
</evidence>
<proteinExistence type="predicted"/>
<feature type="compositionally biased region" description="Polar residues" evidence="2">
    <location>
        <begin position="144"/>
        <end position="154"/>
    </location>
</feature>
<feature type="region of interest" description="Disordered" evidence="2">
    <location>
        <begin position="140"/>
        <end position="264"/>
    </location>
</feature>
<feature type="compositionally biased region" description="Basic and acidic residues" evidence="2">
    <location>
        <begin position="81"/>
        <end position="95"/>
    </location>
</feature>
<dbReference type="Proteomes" id="UP000748025">
    <property type="component" value="Unassembled WGS sequence"/>
</dbReference>
<dbReference type="AlphaFoldDB" id="A0A9P7SY72"/>
<protein>
    <recommendedName>
        <fullName evidence="5">BZIP domain-containing protein</fullName>
    </recommendedName>
</protein>
<feature type="compositionally biased region" description="Low complexity" evidence="2">
    <location>
        <begin position="114"/>
        <end position="127"/>
    </location>
</feature>
<sequence length="367" mass="42070">MATMDVCFDGMNADARHLIQDPLFQDPVMSELDSFAHYNSYNDYNDSTFALQDCFPAIQEIMTPVAGLPIVEPFSFVSEHHCHPYHPHHQDQVQDHHHHHRHQEEQQHQHQHQHQQQYQQQYQQQQQQVLHIPFYHNERPYMSMSGQENSSNASPELEIPNTLPRTTLTWVPTPTPTLQSPVPSPPFKHGQANNDKYSPSNGNSSSQPKLRKNAAQPKRKPTERKSTSPPSPHVPMAAKTSKKKRPQKSLEGSKKSSMTSRMKSKEWLRNIESISKQLEAQYDNLKAEHALLLQETLRLKSDLICHAKCRDARLDAWINNEARKFVSASGRSYGDTQHSPTDWGMPSENHFGSMPDGAEEPWCVETV</sequence>
<feature type="compositionally biased region" description="Basic residues" evidence="2">
    <location>
        <begin position="209"/>
        <end position="222"/>
    </location>
</feature>
<feature type="region of interest" description="Disordered" evidence="2">
    <location>
        <begin position="81"/>
        <end position="127"/>
    </location>
</feature>
<evidence type="ECO:0008006" key="5">
    <source>
        <dbReference type="Google" id="ProtNLM"/>
    </source>
</evidence>
<feature type="compositionally biased region" description="Low complexity" evidence="2">
    <location>
        <begin position="162"/>
        <end position="178"/>
    </location>
</feature>
<name>A0A9P7SY72_9HYPO</name>
<dbReference type="Gene3D" id="1.20.5.170">
    <property type="match status" value="1"/>
</dbReference>
<evidence type="ECO:0000256" key="1">
    <source>
        <dbReference type="SAM" id="Coils"/>
    </source>
</evidence>
<dbReference type="OrthoDB" id="4958052at2759"/>
<comment type="caution">
    <text evidence="3">The sequence shown here is derived from an EMBL/GenBank/DDBJ whole genome shotgun (WGS) entry which is preliminary data.</text>
</comment>
<reference evidence="3" key="1">
    <citation type="journal article" date="2020" name="bioRxiv">
        <title>Whole genome comparisons of ergot fungi reveals the divergence and evolution of species within the genus Claviceps are the result of varying mechanisms driving genome evolution and host range expansion.</title>
        <authorList>
            <person name="Wyka S.A."/>
            <person name="Mondo S.J."/>
            <person name="Liu M."/>
            <person name="Dettman J."/>
            <person name="Nalam V."/>
            <person name="Broders K.D."/>
        </authorList>
    </citation>
    <scope>NUCLEOTIDE SEQUENCE</scope>
    <source>
        <strain evidence="3">CCC 602</strain>
    </source>
</reference>
<evidence type="ECO:0000313" key="3">
    <source>
        <dbReference type="EMBL" id="KAG6013402.1"/>
    </source>
</evidence>
<evidence type="ECO:0000313" key="4">
    <source>
        <dbReference type="Proteomes" id="UP000748025"/>
    </source>
</evidence>
<dbReference type="EMBL" id="SRPW01000596">
    <property type="protein sequence ID" value="KAG6013402.1"/>
    <property type="molecule type" value="Genomic_DNA"/>
</dbReference>
<feature type="coiled-coil region" evidence="1">
    <location>
        <begin position="268"/>
        <end position="295"/>
    </location>
</feature>
<organism evidence="3 4">
    <name type="scientific">Claviceps pusilla</name>
    <dbReference type="NCBI Taxonomy" id="123648"/>
    <lineage>
        <taxon>Eukaryota</taxon>
        <taxon>Fungi</taxon>
        <taxon>Dikarya</taxon>
        <taxon>Ascomycota</taxon>
        <taxon>Pezizomycotina</taxon>
        <taxon>Sordariomycetes</taxon>
        <taxon>Hypocreomycetidae</taxon>
        <taxon>Hypocreales</taxon>
        <taxon>Clavicipitaceae</taxon>
        <taxon>Claviceps</taxon>
    </lineage>
</organism>